<evidence type="ECO:0000313" key="5">
    <source>
        <dbReference type="Proteomes" id="UP000528608"/>
    </source>
</evidence>
<accession>A0A2N8NUP9</accession>
<dbReference type="EMBL" id="JACHJF010000017">
    <property type="protein sequence ID" value="MBB5121310.1"/>
    <property type="molecule type" value="Genomic_DNA"/>
</dbReference>
<feature type="region of interest" description="Disordered" evidence="1">
    <location>
        <begin position="626"/>
        <end position="670"/>
    </location>
</feature>
<evidence type="ECO:0000313" key="2">
    <source>
        <dbReference type="EMBL" id="MBB5121310.1"/>
    </source>
</evidence>
<feature type="region of interest" description="Disordered" evidence="1">
    <location>
        <begin position="733"/>
        <end position="759"/>
    </location>
</feature>
<protein>
    <submittedName>
        <fullName evidence="3">Uncharacterized protein</fullName>
    </submittedName>
</protein>
<dbReference type="OrthoDB" id="3907876at2"/>
<reference evidence="4" key="2">
    <citation type="submission" date="2015-07" db="EMBL/GenBank/DDBJ databases">
        <authorList>
            <person name="Graham D.E."/>
            <person name="Giannone R.J."/>
            <person name="Gulvik C.A."/>
            <person name="Hettich R.L."/>
            <person name="Klingeman D.M."/>
            <person name="Mahan K.M."/>
            <person name="Parry R.J."/>
            <person name="Spain J.C."/>
        </authorList>
    </citation>
    <scope>NUCLEOTIDE SEQUENCE [LARGE SCALE GENOMIC DNA]</scope>
    <source>
        <strain evidence="4">ATCC 27428</strain>
    </source>
</reference>
<dbReference type="Proteomes" id="UP000528608">
    <property type="component" value="Unassembled WGS sequence"/>
</dbReference>
<feature type="compositionally biased region" description="Acidic residues" evidence="1">
    <location>
        <begin position="736"/>
        <end position="759"/>
    </location>
</feature>
<feature type="compositionally biased region" description="Low complexity" evidence="1">
    <location>
        <begin position="632"/>
        <end position="647"/>
    </location>
</feature>
<organism evidence="3 4">
    <name type="scientific">Streptomyces eurocidicus</name>
    <name type="common">Streptoverticillium eurocidicus</name>
    <dbReference type="NCBI Taxonomy" id="66423"/>
    <lineage>
        <taxon>Bacteria</taxon>
        <taxon>Bacillati</taxon>
        <taxon>Actinomycetota</taxon>
        <taxon>Actinomycetes</taxon>
        <taxon>Kitasatosporales</taxon>
        <taxon>Streptomycetaceae</taxon>
        <taxon>Streptomyces</taxon>
    </lineage>
</organism>
<proteinExistence type="predicted"/>
<dbReference type="Proteomes" id="UP000235945">
    <property type="component" value="Unassembled WGS sequence"/>
</dbReference>
<reference evidence="2 5" key="3">
    <citation type="submission" date="2020-08" db="EMBL/GenBank/DDBJ databases">
        <title>Genomic Encyclopedia of Type Strains, Phase III (KMG-III): the genomes of soil and plant-associated and newly described type strains.</title>
        <authorList>
            <person name="Whitman W."/>
        </authorList>
    </citation>
    <scope>NUCLEOTIDE SEQUENCE [LARGE SCALE GENOMIC DNA]</scope>
    <source>
        <strain evidence="2 5">CECT 3259</strain>
    </source>
</reference>
<evidence type="ECO:0000313" key="3">
    <source>
        <dbReference type="EMBL" id="PNE32496.1"/>
    </source>
</evidence>
<dbReference type="EMBL" id="LGUI01000005">
    <property type="protein sequence ID" value="PNE32496.1"/>
    <property type="molecule type" value="Genomic_DNA"/>
</dbReference>
<evidence type="ECO:0000313" key="4">
    <source>
        <dbReference type="Proteomes" id="UP000235945"/>
    </source>
</evidence>
<dbReference type="RefSeq" id="WP_102919471.1">
    <property type="nucleotide sequence ID" value="NZ_JACHJF010000017.1"/>
</dbReference>
<sequence length="759" mass="82134">MTSSTSRPAISVEWEGETIIVSNVERDLPAPSTGDERGEVLTAGAANPMVPLPADAWHAVARAVVTPETVAMQLRPSKSSAGGLLMEEHVEGATLRSVLSKAWLFELFPGIQPRTGMEAMEVPDPRVEGTTDDGQPCTLLRYTYKDFAHLKRHVWQTVQGTLALNSYAPSILSRKVTRALITHPVEFAFEDGTESVYGLVVRDGITRLASAWKVLAGPESDADKAATTAVQALFGTVSPARHGEGKPLTQRIAASREARRTTLANEFARGWAGSEPTLRAIQIAQTFVVPVQITVGAQQHAGGGPALAAEDLFDDAMRSILASVHLEFKEWSPAAQNVEVATRALKRVMQLGLGSLRRDELQVVYGLAVGRTLPEELPKEYGDDAIPGTALWRAVYLVHSLAHPGLFGPLKEQSKAIKGDRRMSDKGFAALLGPIVDHPWRNKKRDVTKQARNAWANGGVLTKDVLTRPWRPVPTTDFTSLVKAALRGDDNARGTLAVAGGIALIADKMLTRNVGSALMAPKEKGGVPFRANVNDVIGDLARQDNELGLWTLALAAQRFEVERLPRNSATALQIIRKPAETDQANDYVHVVVDLSASDRIARDAAGQPLALTQWDVVWASDERRARKEVARRNPPAAPQGAGALPRQNAAGAALPGTSGAASSDQPAAQLAADNRRTLKDALDDARHALDELTRLEPELGTWPPLFTTDSLKQLHTVAQDLKHDLYQRLKALNDAVEQEEQEEREEEEEAEDGLAESGN</sequence>
<gene>
    <name evidence="3" type="ORF">AF335_18130</name>
    <name evidence="2" type="ORF">FHS36_004764</name>
</gene>
<evidence type="ECO:0000256" key="1">
    <source>
        <dbReference type="SAM" id="MobiDB-lite"/>
    </source>
</evidence>
<reference evidence="3" key="1">
    <citation type="submission" date="2015-07" db="EMBL/GenBank/DDBJ databases">
        <authorList>
            <person name="Noorani M."/>
        </authorList>
    </citation>
    <scope>NUCLEOTIDE SEQUENCE [LARGE SCALE GENOMIC DNA]</scope>
    <source>
        <strain evidence="3">ATCC 27428</strain>
    </source>
</reference>
<keyword evidence="4" id="KW-1185">Reference proteome</keyword>
<dbReference type="AlphaFoldDB" id="A0A2N8NUP9"/>
<name>A0A2N8NUP9_STREU</name>
<comment type="caution">
    <text evidence="3">The sequence shown here is derived from an EMBL/GenBank/DDBJ whole genome shotgun (WGS) entry which is preliminary data.</text>
</comment>